<dbReference type="Pfam" id="PF07833">
    <property type="entry name" value="Cu_amine_oxidN1"/>
    <property type="match status" value="1"/>
</dbReference>
<dbReference type="InterPro" id="IPR013830">
    <property type="entry name" value="SGNH_hydro"/>
</dbReference>
<keyword evidence="1" id="KW-0732">Signal</keyword>
<organism evidence="4 5">
    <name type="scientific">Saccharibacillus alkalitolerans</name>
    <dbReference type="NCBI Taxonomy" id="2705290"/>
    <lineage>
        <taxon>Bacteria</taxon>
        <taxon>Bacillati</taxon>
        <taxon>Bacillota</taxon>
        <taxon>Bacilli</taxon>
        <taxon>Bacillales</taxon>
        <taxon>Paenibacillaceae</taxon>
        <taxon>Saccharibacillus</taxon>
    </lineage>
</organism>
<evidence type="ECO:0000259" key="2">
    <source>
        <dbReference type="Pfam" id="PF07833"/>
    </source>
</evidence>
<dbReference type="Gene3D" id="3.40.50.1110">
    <property type="entry name" value="SGNH hydrolase"/>
    <property type="match status" value="1"/>
</dbReference>
<keyword evidence="5" id="KW-1185">Reference proteome</keyword>
<evidence type="ECO:0000313" key="5">
    <source>
        <dbReference type="Proteomes" id="UP000800303"/>
    </source>
</evidence>
<dbReference type="InterPro" id="IPR051532">
    <property type="entry name" value="Ester_Hydrolysis_Enzymes"/>
</dbReference>
<dbReference type="Proteomes" id="UP000800303">
    <property type="component" value="Unassembled WGS sequence"/>
</dbReference>
<feature type="domain" description="Copper amine oxidase-like N-terminal" evidence="2">
    <location>
        <begin position="300"/>
        <end position="409"/>
    </location>
</feature>
<evidence type="ECO:0000256" key="1">
    <source>
        <dbReference type="SAM" id="SignalP"/>
    </source>
</evidence>
<dbReference type="EMBL" id="JAAFGS010000008">
    <property type="protein sequence ID" value="NGZ77476.1"/>
    <property type="molecule type" value="Genomic_DNA"/>
</dbReference>
<evidence type="ECO:0000259" key="3">
    <source>
        <dbReference type="Pfam" id="PF13472"/>
    </source>
</evidence>
<dbReference type="PANTHER" id="PTHR30383:SF27">
    <property type="entry name" value="SPORE GERMINATION LIPASE LIPC"/>
    <property type="match status" value="1"/>
</dbReference>
<protein>
    <submittedName>
        <fullName evidence="4">Copper amine oxidase</fullName>
    </submittedName>
</protein>
<dbReference type="Gene3D" id="3.30.457.10">
    <property type="entry name" value="Copper amine oxidase-like, N-terminal domain"/>
    <property type="match status" value="1"/>
</dbReference>
<reference evidence="4 5" key="1">
    <citation type="submission" date="2020-01" db="EMBL/GenBank/DDBJ databases">
        <title>Polyphasic characterisation and genomic insights into a novel alkali tolerant bacterium VR-M41.</title>
        <authorList>
            <person name="Vemuluri V.R."/>
        </authorList>
    </citation>
    <scope>NUCLEOTIDE SEQUENCE [LARGE SCALE GENOMIC DNA]</scope>
    <source>
        <strain evidence="4 5">VR-M41</strain>
    </source>
</reference>
<dbReference type="CDD" id="cd00229">
    <property type="entry name" value="SGNH_hydrolase"/>
    <property type="match status" value="1"/>
</dbReference>
<dbReference type="Pfam" id="PF13472">
    <property type="entry name" value="Lipase_GDSL_2"/>
    <property type="match status" value="1"/>
</dbReference>
<dbReference type="SUPFAM" id="SSF52266">
    <property type="entry name" value="SGNH hydrolase"/>
    <property type="match status" value="1"/>
</dbReference>
<feature type="signal peptide" evidence="1">
    <location>
        <begin position="1"/>
        <end position="23"/>
    </location>
</feature>
<feature type="chain" id="PRO_5045617640" evidence="1">
    <location>
        <begin position="24"/>
        <end position="413"/>
    </location>
</feature>
<dbReference type="InterPro" id="IPR036582">
    <property type="entry name" value="Mao_N_sf"/>
</dbReference>
<proteinExistence type="predicted"/>
<dbReference type="InterPro" id="IPR036514">
    <property type="entry name" value="SGNH_hydro_sf"/>
</dbReference>
<gene>
    <name evidence="4" type="ORF">GYN08_19480</name>
</gene>
<comment type="caution">
    <text evidence="4">The sequence shown here is derived from an EMBL/GenBank/DDBJ whole genome shotgun (WGS) entry which is preliminary data.</text>
</comment>
<dbReference type="InterPro" id="IPR012854">
    <property type="entry name" value="Cu_amine_oxidase-like_N"/>
</dbReference>
<dbReference type="SUPFAM" id="SSF55383">
    <property type="entry name" value="Copper amine oxidase, domain N"/>
    <property type="match status" value="1"/>
</dbReference>
<name>A0ABX0F939_9BACL</name>
<dbReference type="PANTHER" id="PTHR30383">
    <property type="entry name" value="THIOESTERASE 1/PROTEASE 1/LYSOPHOSPHOLIPASE L1"/>
    <property type="match status" value="1"/>
</dbReference>
<evidence type="ECO:0000313" key="4">
    <source>
        <dbReference type="EMBL" id="NGZ77476.1"/>
    </source>
</evidence>
<sequence>MKLTWKKISTVMMCAALVLPAFGMTGGTRASAAESAYKIVSFGDSLTAGYQPDRKPDEYYGFVPRLEEQAKFRGRAEVDNYGISGLTSSGLNHFVEAVQSGTNTTAATIQAGIQDPNAAGFAAKVSQIRGDVAEADVITITIGGNDLLPLLMARPRPTAEQLGPKVEELLKNYAANVDKVVDSLQLINPNARIVIADQYQPVSEAKSEGLYPQLNQAALSYTKTLDTLAAKRNAEGGKVEVVHVVSLFAGKESALTYIDYNDIHPNQDGYEALAEAFSKKIWNEYRTLNKAVPASTVAVVVSGKELDTKFKPILKNSTTFVVLRDITDALGAKLKWDNKTSTASIDFEGRSVSIPVGKKAVVVNGKNVAIKTPAFTEKVSGESKTYVPLAVLADGLGFDVQYVPRLRAVFVNP</sequence>
<dbReference type="RefSeq" id="WP_166277897.1">
    <property type="nucleotide sequence ID" value="NZ_JAAFGS010000008.1"/>
</dbReference>
<feature type="domain" description="SGNH hydrolase-type esterase" evidence="3">
    <location>
        <begin position="42"/>
        <end position="272"/>
    </location>
</feature>
<accession>A0ABX0F939</accession>